<proteinExistence type="predicted"/>
<accession>A0A0P7FVS6</accession>
<sequence length="46" mass="4794">MVDDLAATLVESENLSQLDECFDLRIVRAGGFGLDLVGSVGARGSP</sequence>
<evidence type="ECO:0000313" key="1">
    <source>
        <dbReference type="EMBL" id="KPN31102.1"/>
    </source>
</evidence>
<dbReference type="Proteomes" id="UP000050535">
    <property type="component" value="Unassembled WGS sequence"/>
</dbReference>
<name>A0A0P7FVS6_9EURY</name>
<organism evidence="1 2">
    <name type="scientific">Halolamina pelagica</name>
    <dbReference type="NCBI Taxonomy" id="699431"/>
    <lineage>
        <taxon>Archaea</taxon>
        <taxon>Methanobacteriati</taxon>
        <taxon>Methanobacteriota</taxon>
        <taxon>Stenosarchaea group</taxon>
        <taxon>Halobacteria</taxon>
        <taxon>Halobacteriales</taxon>
        <taxon>Haloferacaceae</taxon>
    </lineage>
</organism>
<dbReference type="EMBL" id="LGUC01000001">
    <property type="protein sequence ID" value="KPN31102.1"/>
    <property type="molecule type" value="Genomic_DNA"/>
</dbReference>
<evidence type="ECO:0000313" key="2">
    <source>
        <dbReference type="Proteomes" id="UP000050535"/>
    </source>
</evidence>
<dbReference type="RefSeq" id="WP_189319137.1">
    <property type="nucleotide sequence ID" value="NZ_LGUC01000001.1"/>
</dbReference>
<comment type="caution">
    <text evidence="1">The sequence shown here is derived from an EMBL/GenBank/DDBJ whole genome shotgun (WGS) entry which is preliminary data.</text>
</comment>
<protein>
    <submittedName>
        <fullName evidence="1">Uncharacterized protein</fullName>
    </submittedName>
</protein>
<reference evidence="2" key="1">
    <citation type="submission" date="2013-11" db="EMBL/GenBank/DDBJ databases">
        <authorList>
            <person name="Hoang H.T."/>
            <person name="Killian M.L."/>
            <person name="Madson D.M."/>
            <person name="Arruda P.H.E."/>
            <person name="Sun D."/>
            <person name="Schwartz K.J."/>
            <person name="Yoon K."/>
        </authorList>
    </citation>
    <scope>NUCLEOTIDE SEQUENCE [LARGE SCALE GENOMIC DNA]</scope>
    <source>
        <strain evidence="2">CDK2</strain>
    </source>
</reference>
<gene>
    <name evidence="1" type="ORF">SY89_01844</name>
</gene>
<dbReference type="AlphaFoldDB" id="A0A0P7FVS6"/>
<keyword evidence="2" id="KW-1185">Reference proteome</keyword>